<dbReference type="Proteomes" id="UP000886597">
    <property type="component" value="Unassembled WGS sequence"/>
</dbReference>
<feature type="transmembrane region" description="Helical" evidence="5">
    <location>
        <begin position="243"/>
        <end position="272"/>
    </location>
</feature>
<keyword evidence="10" id="KW-1185">Reference proteome</keyword>
<accession>A0AAN4RLQ8</accession>
<evidence type="ECO:0000259" key="6">
    <source>
        <dbReference type="Pfam" id="PF13515"/>
    </source>
</evidence>
<gene>
    <name evidence="7" type="ORF">TK11N_13200</name>
    <name evidence="8" type="ORF">TK2N_11140</name>
</gene>
<reference evidence="8" key="1">
    <citation type="submission" date="2019-08" db="EMBL/GenBank/DDBJ databases">
        <authorList>
            <person name="Ishikawa M."/>
            <person name="Suzuki T."/>
            <person name="Matsutani M."/>
        </authorList>
    </citation>
    <scope>NUCLEOTIDE SEQUENCE</scope>
    <source>
        <strain evidence="8">7C1</strain>
        <strain evidence="7">8C4</strain>
    </source>
</reference>
<comment type="subcellular location">
    <subcellularLocation>
        <location evidence="1">Membrane</location>
        <topology evidence="1">Multi-pass membrane protein</topology>
    </subcellularLocation>
</comment>
<evidence type="ECO:0000256" key="3">
    <source>
        <dbReference type="ARBA" id="ARBA00022989"/>
    </source>
</evidence>
<dbReference type="AlphaFoldDB" id="A0AAN4RLQ8"/>
<dbReference type="RefSeq" id="WP_307726252.1">
    <property type="nucleotide sequence ID" value="NZ_BKBO01000018.1"/>
</dbReference>
<evidence type="ECO:0000313" key="9">
    <source>
        <dbReference type="Proteomes" id="UP000886597"/>
    </source>
</evidence>
<evidence type="ECO:0000313" key="7">
    <source>
        <dbReference type="EMBL" id="GEQ49468.1"/>
    </source>
</evidence>
<feature type="transmembrane region" description="Helical" evidence="5">
    <location>
        <begin position="69"/>
        <end position="89"/>
    </location>
</feature>
<dbReference type="PROSITE" id="PS51257">
    <property type="entry name" value="PROKAR_LIPOPROTEIN"/>
    <property type="match status" value="1"/>
</dbReference>
<feature type="domain" description="Integral membrane bound transporter" evidence="6">
    <location>
        <begin position="202"/>
        <end position="327"/>
    </location>
</feature>
<dbReference type="GO" id="GO:0016020">
    <property type="term" value="C:membrane"/>
    <property type="evidence" value="ECO:0007669"/>
    <property type="project" value="UniProtKB-SubCell"/>
</dbReference>
<evidence type="ECO:0000313" key="10">
    <source>
        <dbReference type="Proteomes" id="UP000886607"/>
    </source>
</evidence>
<evidence type="ECO:0000256" key="2">
    <source>
        <dbReference type="ARBA" id="ARBA00022692"/>
    </source>
</evidence>
<organism evidence="8 9">
    <name type="scientific">Tetragenococcus koreensis</name>
    <dbReference type="NCBI Taxonomy" id="290335"/>
    <lineage>
        <taxon>Bacteria</taxon>
        <taxon>Bacillati</taxon>
        <taxon>Bacillota</taxon>
        <taxon>Bacilli</taxon>
        <taxon>Lactobacillales</taxon>
        <taxon>Enterococcaceae</taxon>
        <taxon>Tetragenococcus</taxon>
    </lineage>
</organism>
<protein>
    <recommendedName>
        <fullName evidence="6">Integral membrane bound transporter domain-containing protein</fullName>
    </recommendedName>
</protein>
<keyword evidence="3 5" id="KW-1133">Transmembrane helix</keyword>
<feature type="transmembrane region" description="Helical" evidence="5">
    <location>
        <begin position="284"/>
        <end position="301"/>
    </location>
</feature>
<proteinExistence type="predicted"/>
<comment type="caution">
    <text evidence="8">The sequence shown here is derived from an EMBL/GenBank/DDBJ whole genome shotgun (WGS) entry which is preliminary data.</text>
</comment>
<dbReference type="EMBL" id="BKBQ01000014">
    <property type="protein sequence ID" value="GEQ54270.1"/>
    <property type="molecule type" value="Genomic_DNA"/>
</dbReference>
<keyword evidence="2 5" id="KW-0812">Transmembrane</keyword>
<feature type="transmembrane region" description="Helical" evidence="5">
    <location>
        <begin position="313"/>
        <end position="332"/>
    </location>
</feature>
<dbReference type="Proteomes" id="UP000886607">
    <property type="component" value="Unassembled WGS sequence"/>
</dbReference>
<evidence type="ECO:0000256" key="5">
    <source>
        <dbReference type="SAM" id="Phobius"/>
    </source>
</evidence>
<feature type="transmembrane region" description="Helical" evidence="5">
    <location>
        <begin position="145"/>
        <end position="166"/>
    </location>
</feature>
<feature type="transmembrane region" description="Helical" evidence="5">
    <location>
        <begin position="45"/>
        <end position="62"/>
    </location>
</feature>
<evidence type="ECO:0000256" key="1">
    <source>
        <dbReference type="ARBA" id="ARBA00004141"/>
    </source>
</evidence>
<feature type="transmembrane region" description="Helical" evidence="5">
    <location>
        <begin position="187"/>
        <end position="208"/>
    </location>
</feature>
<reference evidence="8" key="2">
    <citation type="journal article" date="2020" name="Int. Dairy J.">
        <title>Lactic acid bacterial diversity in Brie cheese focusing on salt concentration and pH of isolation medium and characterisation of halophilic and alkaliphilic lactic acid bacterial isolates.</title>
        <authorList>
            <person name="Unno R."/>
            <person name="Matsutani M."/>
            <person name="Suzuki T."/>
            <person name="Kodama K."/>
            <person name="Matsushita H."/>
            <person name="Yamasato K."/>
            <person name="Koizumi Y."/>
            <person name="Ishikawa M."/>
        </authorList>
    </citation>
    <scope>NUCLEOTIDE SEQUENCE</scope>
    <source>
        <strain evidence="8">7C1</strain>
        <strain evidence="7">8C4</strain>
    </source>
</reference>
<dbReference type="Pfam" id="PF13515">
    <property type="entry name" value="FUSC_2"/>
    <property type="match status" value="1"/>
</dbReference>
<dbReference type="EMBL" id="BKBO01000018">
    <property type="protein sequence ID" value="GEQ49468.1"/>
    <property type="molecule type" value="Genomic_DNA"/>
</dbReference>
<evidence type="ECO:0000313" key="8">
    <source>
        <dbReference type="EMBL" id="GEQ54270.1"/>
    </source>
</evidence>
<evidence type="ECO:0000256" key="4">
    <source>
        <dbReference type="ARBA" id="ARBA00023136"/>
    </source>
</evidence>
<keyword evidence="4 5" id="KW-0472">Membrane</keyword>
<feature type="transmembrane region" description="Helical" evidence="5">
    <location>
        <begin position="95"/>
        <end position="115"/>
    </location>
</feature>
<dbReference type="InterPro" id="IPR049453">
    <property type="entry name" value="Memb_transporter_dom"/>
</dbReference>
<sequence>MENMKNNFFKDLLHLHRPTFNVVQLLGTIACMAIILFIGYFSHNMSIASFGFLGIFILMYYENIPLKNLILRFIAVALFILTSFLIGFLTTFASWTAPIAVGLIAFLGRIFFRLYDIKKPGVFFAVLVSAMGASMRIPIKQVPVLGSYYLLGAFIAILMAIIVHFTEKEPPTIVEEKSFFQRVHEDPSVFIDGIFYGATLFLAVYLSSGLQLQNPYWMVVSCAAILQGDNLRAIMQRNVQRILGTVIGIGIAALLLNAPLTTLETIFLIIALFTISQISVRSNYALSAFFTTPMALLLSSLTKDQNVPSLLQYRFIGIALGALLGALSAWLITTGLKFYNKSFDLHESFDKEPD</sequence>
<name>A0AAN4RLQ8_9ENTE</name>
<feature type="transmembrane region" description="Helical" evidence="5">
    <location>
        <begin position="20"/>
        <end position="39"/>
    </location>
</feature>